<name>A0ABV3TZA9_9GAMM</name>
<evidence type="ECO:0000256" key="1">
    <source>
        <dbReference type="ARBA" id="ARBA00008779"/>
    </source>
</evidence>
<keyword evidence="4" id="KW-0106">Calcium</keyword>
<comment type="caution">
    <text evidence="6">The sequence shown here is derived from an EMBL/GenBank/DDBJ whole genome shotgun (WGS) entry which is preliminary data.</text>
</comment>
<keyword evidence="2" id="KW-0479">Metal-binding</keyword>
<dbReference type="PANTHER" id="PTHR42693">
    <property type="entry name" value="ARYLSULFATASE FAMILY MEMBER"/>
    <property type="match status" value="1"/>
</dbReference>
<evidence type="ECO:0000256" key="2">
    <source>
        <dbReference type="ARBA" id="ARBA00022723"/>
    </source>
</evidence>
<comment type="similarity">
    <text evidence="1">Belongs to the sulfatase family.</text>
</comment>
<dbReference type="PROSITE" id="PS00149">
    <property type="entry name" value="SULFATASE_2"/>
    <property type="match status" value="1"/>
</dbReference>
<dbReference type="InterPro" id="IPR000917">
    <property type="entry name" value="Sulfatase_N"/>
</dbReference>
<dbReference type="Gene3D" id="3.40.720.10">
    <property type="entry name" value="Alkaline Phosphatase, subunit A"/>
    <property type="match status" value="1"/>
</dbReference>
<dbReference type="InterPro" id="IPR017850">
    <property type="entry name" value="Alkaline_phosphatase_core_sf"/>
</dbReference>
<proteinExistence type="inferred from homology"/>
<dbReference type="InterPro" id="IPR024607">
    <property type="entry name" value="Sulfatase_CS"/>
</dbReference>
<dbReference type="RefSeq" id="WP_368376649.1">
    <property type="nucleotide sequence ID" value="NZ_JBFRYB010000001.1"/>
</dbReference>
<dbReference type="CDD" id="cd16144">
    <property type="entry name" value="ARS_like"/>
    <property type="match status" value="1"/>
</dbReference>
<gene>
    <name evidence="6" type="ORF">AB4875_13860</name>
</gene>
<reference evidence="6 7" key="1">
    <citation type="journal article" date="2011" name="Int. J. Syst. Evol. Microbiol.">
        <title>Zhongshania antarctica gen. nov., sp. nov. and Zhongshania guokunii sp. nov., gammaproteobacteria respectively isolated from coastal attached (fast) ice and surface seawater of the Antarctic.</title>
        <authorList>
            <person name="Li H.J."/>
            <person name="Zhang X.Y."/>
            <person name="Chen C.X."/>
            <person name="Zhang Y.J."/>
            <person name="Gao Z.M."/>
            <person name="Yu Y."/>
            <person name="Chen X.L."/>
            <person name="Chen B."/>
            <person name="Zhang Y.Z."/>
        </authorList>
    </citation>
    <scope>NUCLEOTIDE SEQUENCE [LARGE SCALE GENOMIC DNA]</scope>
    <source>
        <strain evidence="6 7">R06B22</strain>
    </source>
</reference>
<evidence type="ECO:0000256" key="3">
    <source>
        <dbReference type="ARBA" id="ARBA00022801"/>
    </source>
</evidence>
<keyword evidence="7" id="KW-1185">Reference proteome</keyword>
<dbReference type="Proteomes" id="UP001557484">
    <property type="component" value="Unassembled WGS sequence"/>
</dbReference>
<dbReference type="Gene3D" id="3.30.1120.10">
    <property type="match status" value="1"/>
</dbReference>
<sequence length="557" mass="61274">MAKKILLSLLVFVIVLGSGAWLNRIDLMLALVKYRSDNGIPIGPNREITWQQGEGVAAGSASAQAPNIIVILADDLGINDISSFGGGVADGRVQTPNIDQLAAQGAVFQQSYAGAPICAASRAMIMTGRYPSRTGFEFTPIPDGMGASVAMIANSMDHGLPKAKYNKAADEGGLSYDQKGLPGSELTVAEVLKERGYHTMHIGKWHLGRGEGFTPNDQGFDESLFMASGLHLAEDDPNVVNAKLDFDPIDKFEWAQMQYAASFNNSGSDRFRPNGYLADYWTDESIKAIKANKNRPFFLYLAHWGVHTPLQATKEDYEAVGDIKPHRLRVYAAMVRSIDRSVGRIMQTLEEQGLADNTIVVFSSDNGGAGYLGLKDINAPYRGWKITMFEGGIRVPLFMKWPAKIQPGTTVDMPVNHIDIMPTLAAAAGASLPQNIEIDGKNIMPWAIDGVPALTPKRTLFWQSGYYRVVRHGDWKLQVSELPKKDWLYNLAEDPTEKVNLAASRPEVLAELRGLLDTHRDQGRGPLYPYTIQAPIAVDKTINEYVEPGDEYIYWPN</sequence>
<protein>
    <submittedName>
        <fullName evidence="6">Sulfatase</fullName>
    </submittedName>
</protein>
<evidence type="ECO:0000256" key="4">
    <source>
        <dbReference type="ARBA" id="ARBA00022837"/>
    </source>
</evidence>
<dbReference type="InterPro" id="IPR050738">
    <property type="entry name" value="Sulfatase"/>
</dbReference>
<dbReference type="SUPFAM" id="SSF53649">
    <property type="entry name" value="Alkaline phosphatase-like"/>
    <property type="match status" value="1"/>
</dbReference>
<feature type="domain" description="Sulfatase N-terminal" evidence="5">
    <location>
        <begin position="66"/>
        <end position="430"/>
    </location>
</feature>
<dbReference type="Pfam" id="PF00884">
    <property type="entry name" value="Sulfatase"/>
    <property type="match status" value="1"/>
</dbReference>
<organism evidence="6 7">
    <name type="scientific">Zhongshania arctica</name>
    <dbReference type="NCBI Taxonomy" id="3238302"/>
    <lineage>
        <taxon>Bacteria</taxon>
        <taxon>Pseudomonadati</taxon>
        <taxon>Pseudomonadota</taxon>
        <taxon>Gammaproteobacteria</taxon>
        <taxon>Cellvibrionales</taxon>
        <taxon>Spongiibacteraceae</taxon>
        <taxon>Zhongshania</taxon>
    </lineage>
</organism>
<evidence type="ECO:0000313" key="6">
    <source>
        <dbReference type="EMBL" id="MEX1666575.1"/>
    </source>
</evidence>
<evidence type="ECO:0000259" key="5">
    <source>
        <dbReference type="Pfam" id="PF00884"/>
    </source>
</evidence>
<accession>A0ABV3TZA9</accession>
<dbReference type="PANTHER" id="PTHR42693:SF33">
    <property type="entry name" value="ARYLSULFATASE"/>
    <property type="match status" value="1"/>
</dbReference>
<keyword evidence="3" id="KW-0378">Hydrolase</keyword>
<evidence type="ECO:0000313" key="7">
    <source>
        <dbReference type="Proteomes" id="UP001557484"/>
    </source>
</evidence>
<dbReference type="EMBL" id="JBFRYB010000001">
    <property type="protein sequence ID" value="MEX1666575.1"/>
    <property type="molecule type" value="Genomic_DNA"/>
</dbReference>